<feature type="region of interest" description="Disordered" evidence="1">
    <location>
        <begin position="1"/>
        <end position="96"/>
    </location>
</feature>
<evidence type="ECO:0000256" key="1">
    <source>
        <dbReference type="SAM" id="MobiDB-lite"/>
    </source>
</evidence>
<dbReference type="EMBL" id="VDEP01000067">
    <property type="protein sequence ID" value="KAA1134400.1"/>
    <property type="molecule type" value="Genomic_DNA"/>
</dbReference>
<proteinExistence type="predicted"/>
<sequence length="152" mass="16457">MEKPLTLRSADQDPINKDQNQPSNLLNESIASSGKVPPLPKTPHEDSSVLNRRRKSGRRPKSTMSLEFGCGQNAAETGGRVASSKIPGPSPPLENHRVPRFAAASARAAMRSAQVCGQLLLQVEHLILLIRYKLNNHNGFSTEPIGPFTQGA</sequence>
<evidence type="ECO:0000313" key="3">
    <source>
        <dbReference type="Proteomes" id="UP000325313"/>
    </source>
</evidence>
<dbReference type="Proteomes" id="UP000325313">
    <property type="component" value="Unassembled WGS sequence"/>
</dbReference>
<feature type="compositionally biased region" description="Basic residues" evidence="1">
    <location>
        <begin position="51"/>
        <end position="61"/>
    </location>
</feature>
<reference evidence="2 3" key="1">
    <citation type="submission" date="2019-05" db="EMBL/GenBank/DDBJ databases">
        <title>Emergence of the Ug99 lineage of the wheat stem rust pathogen through somatic hybridization.</title>
        <authorList>
            <person name="Li F."/>
            <person name="Upadhyaya N.M."/>
            <person name="Sperschneider J."/>
            <person name="Matny O."/>
            <person name="Nguyen-Phuc H."/>
            <person name="Mago R."/>
            <person name="Raley C."/>
            <person name="Miller M.E."/>
            <person name="Silverstein K.A.T."/>
            <person name="Henningsen E."/>
            <person name="Hirsch C.D."/>
            <person name="Visser B."/>
            <person name="Pretorius Z.A."/>
            <person name="Steffenson B.J."/>
            <person name="Schwessinger B."/>
            <person name="Dodds P.N."/>
            <person name="Figueroa M."/>
        </authorList>
    </citation>
    <scope>NUCLEOTIDE SEQUENCE [LARGE SCALE GENOMIC DNA]</scope>
    <source>
        <strain evidence="2 3">Ug99</strain>
    </source>
</reference>
<organism evidence="2 3">
    <name type="scientific">Puccinia graminis f. sp. tritici</name>
    <dbReference type="NCBI Taxonomy" id="56615"/>
    <lineage>
        <taxon>Eukaryota</taxon>
        <taxon>Fungi</taxon>
        <taxon>Dikarya</taxon>
        <taxon>Basidiomycota</taxon>
        <taxon>Pucciniomycotina</taxon>
        <taxon>Pucciniomycetes</taxon>
        <taxon>Pucciniales</taxon>
        <taxon>Pucciniaceae</taxon>
        <taxon>Puccinia</taxon>
    </lineage>
</organism>
<evidence type="ECO:0000313" key="2">
    <source>
        <dbReference type="EMBL" id="KAA1134400.1"/>
    </source>
</evidence>
<feature type="compositionally biased region" description="Basic and acidic residues" evidence="1">
    <location>
        <begin position="1"/>
        <end position="16"/>
    </location>
</feature>
<dbReference type="AlphaFoldDB" id="A0A5B0S8X5"/>
<gene>
    <name evidence="2" type="ORF">PGTUg99_000241</name>
</gene>
<comment type="caution">
    <text evidence="2">The sequence shown here is derived from an EMBL/GenBank/DDBJ whole genome shotgun (WGS) entry which is preliminary data.</text>
</comment>
<name>A0A5B0S8X5_PUCGR</name>
<accession>A0A5B0S8X5</accession>
<feature type="compositionally biased region" description="Polar residues" evidence="1">
    <location>
        <begin position="17"/>
        <end position="32"/>
    </location>
</feature>
<protein>
    <submittedName>
        <fullName evidence="2">Uncharacterized protein</fullName>
    </submittedName>
</protein>